<evidence type="ECO:0000313" key="1">
    <source>
        <dbReference type="EMBL" id="EMI52477.1"/>
    </source>
</evidence>
<dbReference type="AlphaFoldDB" id="M5TTF7"/>
<evidence type="ECO:0000313" key="2">
    <source>
        <dbReference type="Proteomes" id="UP000011885"/>
    </source>
</evidence>
<accession>M5TTF7</accession>
<comment type="caution">
    <text evidence="1">The sequence shown here is derived from an EMBL/GenBank/DDBJ whole genome shotgun (WGS) entry which is preliminary data.</text>
</comment>
<dbReference type="Proteomes" id="UP000011885">
    <property type="component" value="Unassembled WGS sequence"/>
</dbReference>
<keyword evidence="2" id="KW-1185">Reference proteome</keyword>
<name>M5TTF7_9BACT</name>
<dbReference type="EMBL" id="ANOH01000430">
    <property type="protein sequence ID" value="EMI52477.1"/>
    <property type="molecule type" value="Genomic_DNA"/>
</dbReference>
<reference evidence="1 2" key="1">
    <citation type="journal article" date="2013" name="Mar. Genomics">
        <title>Expression of sulfatases in Rhodopirellula baltica and the diversity of sulfatases in the genus Rhodopirellula.</title>
        <authorList>
            <person name="Wegner C.E."/>
            <person name="Richter-Heitmann T."/>
            <person name="Klindworth A."/>
            <person name="Klockow C."/>
            <person name="Richter M."/>
            <person name="Achstetter T."/>
            <person name="Glockner F.O."/>
            <person name="Harder J."/>
        </authorList>
    </citation>
    <scope>NUCLEOTIDE SEQUENCE [LARGE SCALE GENOMIC DNA]</scope>
    <source>
        <strain evidence="1 2">SM41</strain>
    </source>
</reference>
<sequence>MRDVHWRPREVGCAITHRPVMQCGRHPDWGSRSVHALVAERGRRSSLADVMVPRNSGVVKGCFTQMLRFDARSEVIAKRCFVVLLVKCEGL</sequence>
<protein>
    <submittedName>
        <fullName evidence="1">Uncharacterized protein</fullName>
    </submittedName>
</protein>
<proteinExistence type="predicted"/>
<gene>
    <name evidence="1" type="ORF">RSSM_06100</name>
</gene>
<organism evidence="1 2">
    <name type="scientific">Rhodopirellula sallentina SM41</name>
    <dbReference type="NCBI Taxonomy" id="1263870"/>
    <lineage>
        <taxon>Bacteria</taxon>
        <taxon>Pseudomonadati</taxon>
        <taxon>Planctomycetota</taxon>
        <taxon>Planctomycetia</taxon>
        <taxon>Pirellulales</taxon>
        <taxon>Pirellulaceae</taxon>
        <taxon>Rhodopirellula</taxon>
    </lineage>
</organism>